<keyword evidence="3" id="KW-1185">Reference proteome</keyword>
<accession>A0ABQ9HM32</accession>
<name>A0ABQ9HM32_9NEOP</name>
<organism evidence="2 3">
    <name type="scientific">Dryococelus australis</name>
    <dbReference type="NCBI Taxonomy" id="614101"/>
    <lineage>
        <taxon>Eukaryota</taxon>
        <taxon>Metazoa</taxon>
        <taxon>Ecdysozoa</taxon>
        <taxon>Arthropoda</taxon>
        <taxon>Hexapoda</taxon>
        <taxon>Insecta</taxon>
        <taxon>Pterygota</taxon>
        <taxon>Neoptera</taxon>
        <taxon>Polyneoptera</taxon>
        <taxon>Phasmatodea</taxon>
        <taxon>Verophasmatodea</taxon>
        <taxon>Anareolatae</taxon>
        <taxon>Phasmatidae</taxon>
        <taxon>Eurycanthinae</taxon>
        <taxon>Dryococelus</taxon>
    </lineage>
</organism>
<evidence type="ECO:0000313" key="3">
    <source>
        <dbReference type="Proteomes" id="UP001159363"/>
    </source>
</evidence>
<sequence length="142" mass="15277">MRVRRDECGAAPECEGQGTGDPRGNPSGTAERFSRELNPASLCGRRTLWPLRKPKLRVADLLARSPPTKANPVQSPAGSLPDFCKWESCWTMPLVGGFSWGSPVAPAFIPVLLHAHLASPPSALKTSLLRATQISSLNQCFA</sequence>
<dbReference type="EMBL" id="JARBHB010000004">
    <property type="protein sequence ID" value="KAJ8885392.1"/>
    <property type="molecule type" value="Genomic_DNA"/>
</dbReference>
<reference evidence="2 3" key="1">
    <citation type="submission" date="2023-02" db="EMBL/GenBank/DDBJ databases">
        <title>LHISI_Scaffold_Assembly.</title>
        <authorList>
            <person name="Stuart O.P."/>
            <person name="Cleave R."/>
            <person name="Magrath M.J.L."/>
            <person name="Mikheyev A.S."/>
        </authorList>
    </citation>
    <scope>NUCLEOTIDE SEQUENCE [LARGE SCALE GENOMIC DNA]</scope>
    <source>
        <strain evidence="2">Daus_M_001</strain>
        <tissue evidence="2">Leg muscle</tissue>
    </source>
</reference>
<evidence type="ECO:0000313" key="2">
    <source>
        <dbReference type="EMBL" id="KAJ8885392.1"/>
    </source>
</evidence>
<comment type="caution">
    <text evidence="2">The sequence shown here is derived from an EMBL/GenBank/DDBJ whole genome shotgun (WGS) entry which is preliminary data.</text>
</comment>
<protein>
    <submittedName>
        <fullName evidence="2">Uncharacterized protein</fullName>
    </submittedName>
</protein>
<proteinExistence type="predicted"/>
<gene>
    <name evidence="2" type="ORF">PR048_011589</name>
</gene>
<evidence type="ECO:0000256" key="1">
    <source>
        <dbReference type="SAM" id="MobiDB-lite"/>
    </source>
</evidence>
<feature type="region of interest" description="Disordered" evidence="1">
    <location>
        <begin position="1"/>
        <end position="36"/>
    </location>
</feature>
<dbReference type="Proteomes" id="UP001159363">
    <property type="component" value="Chromosome X"/>
</dbReference>